<dbReference type="Proteomes" id="UP000807306">
    <property type="component" value="Unassembled WGS sequence"/>
</dbReference>
<gene>
    <name evidence="2" type="ORF">CPB83DRAFT_861151</name>
</gene>
<dbReference type="OrthoDB" id="3240925at2759"/>
<protein>
    <submittedName>
        <fullName evidence="2">Uncharacterized protein</fullName>
    </submittedName>
</protein>
<accession>A0A9P6E8N3</accession>
<feature type="region of interest" description="Disordered" evidence="1">
    <location>
        <begin position="1"/>
        <end position="24"/>
    </location>
</feature>
<reference evidence="2" key="1">
    <citation type="submission" date="2020-11" db="EMBL/GenBank/DDBJ databases">
        <authorList>
            <consortium name="DOE Joint Genome Institute"/>
            <person name="Ahrendt S."/>
            <person name="Riley R."/>
            <person name="Andreopoulos W."/>
            <person name="Labutti K."/>
            <person name="Pangilinan J."/>
            <person name="Ruiz-Duenas F.J."/>
            <person name="Barrasa J.M."/>
            <person name="Sanchez-Garcia M."/>
            <person name="Camarero S."/>
            <person name="Miyauchi S."/>
            <person name="Serrano A."/>
            <person name="Linde D."/>
            <person name="Babiker R."/>
            <person name="Drula E."/>
            <person name="Ayuso-Fernandez I."/>
            <person name="Pacheco R."/>
            <person name="Padilla G."/>
            <person name="Ferreira P."/>
            <person name="Barriuso J."/>
            <person name="Kellner H."/>
            <person name="Castanera R."/>
            <person name="Alfaro M."/>
            <person name="Ramirez L."/>
            <person name="Pisabarro A.G."/>
            <person name="Kuo A."/>
            <person name="Tritt A."/>
            <person name="Lipzen A."/>
            <person name="He G."/>
            <person name="Yan M."/>
            <person name="Ng V."/>
            <person name="Cullen D."/>
            <person name="Martin F."/>
            <person name="Rosso M.-N."/>
            <person name="Henrissat B."/>
            <person name="Hibbett D."/>
            <person name="Martinez A.T."/>
            <person name="Grigoriev I.V."/>
        </authorList>
    </citation>
    <scope>NUCLEOTIDE SEQUENCE</scope>
    <source>
        <strain evidence="2">CBS 506.95</strain>
    </source>
</reference>
<organism evidence="2 3">
    <name type="scientific">Crepidotus variabilis</name>
    <dbReference type="NCBI Taxonomy" id="179855"/>
    <lineage>
        <taxon>Eukaryota</taxon>
        <taxon>Fungi</taxon>
        <taxon>Dikarya</taxon>
        <taxon>Basidiomycota</taxon>
        <taxon>Agaricomycotina</taxon>
        <taxon>Agaricomycetes</taxon>
        <taxon>Agaricomycetidae</taxon>
        <taxon>Agaricales</taxon>
        <taxon>Agaricineae</taxon>
        <taxon>Crepidotaceae</taxon>
        <taxon>Crepidotus</taxon>
    </lineage>
</organism>
<evidence type="ECO:0000313" key="2">
    <source>
        <dbReference type="EMBL" id="KAF9524571.1"/>
    </source>
</evidence>
<sequence length="191" mass="20666">MGDTKSITKPSQKRRKLFVDPTSGTELPPFVNDMRILTTTTNCAKRPASLVCISCNRFLALQGSILRCAICNSTTCPVCSRTCMAGAAEGPTPHSPLPPTSLDPHSPVGEVHNTEIENLTRPQRTLAGRRRKLVENESDQRSALPAGSYALKHSAGRCDWGCGRTLCRNCCNEDVLSDTTICSDCQPKSTS</sequence>
<feature type="region of interest" description="Disordered" evidence="1">
    <location>
        <begin position="114"/>
        <end position="139"/>
    </location>
</feature>
<dbReference type="EMBL" id="MU157897">
    <property type="protein sequence ID" value="KAF9524571.1"/>
    <property type="molecule type" value="Genomic_DNA"/>
</dbReference>
<evidence type="ECO:0000313" key="3">
    <source>
        <dbReference type="Proteomes" id="UP000807306"/>
    </source>
</evidence>
<dbReference type="AlphaFoldDB" id="A0A9P6E8N3"/>
<evidence type="ECO:0000256" key="1">
    <source>
        <dbReference type="SAM" id="MobiDB-lite"/>
    </source>
</evidence>
<comment type="caution">
    <text evidence="2">The sequence shown here is derived from an EMBL/GenBank/DDBJ whole genome shotgun (WGS) entry which is preliminary data.</text>
</comment>
<name>A0A9P6E8N3_9AGAR</name>
<proteinExistence type="predicted"/>
<keyword evidence="3" id="KW-1185">Reference proteome</keyword>
<feature type="compositionally biased region" description="Polar residues" evidence="1">
    <location>
        <begin position="1"/>
        <end position="10"/>
    </location>
</feature>